<accession>A0ABP1E0Q3</accession>
<feature type="region of interest" description="Disordered" evidence="6">
    <location>
        <begin position="149"/>
        <end position="274"/>
    </location>
</feature>
<dbReference type="PANTHER" id="PTHR14677">
    <property type="entry name" value="ARSENITE INDUCUBLE RNA ASSOCIATED PROTEIN AIP-1-RELATED"/>
    <property type="match status" value="1"/>
</dbReference>
<dbReference type="SUPFAM" id="SSF118310">
    <property type="entry name" value="AN1-like Zinc finger"/>
    <property type="match status" value="2"/>
</dbReference>
<evidence type="ECO:0000256" key="6">
    <source>
        <dbReference type="SAM" id="MobiDB-lite"/>
    </source>
</evidence>
<sequence length="298" mass="31866">MSGISTPINSERDAQLLSIGQQCSAELCHLVDFLPFKCQHCGHAFCGEHFRPQAHKCEKYDESKHNRVAPPCPLCNTPVAIPPGVDPNIRMERHFNNECSVMTGKSGKSSSTPHCARPKCGKVLWAPIKCDKCNQQFCPAHRFPNTHTCVSTPSKSNTPASSSSSNLLGNTRPNPTSAASAAAMAAIKRAMNNTSSASTHKPTATTATTQNKPPAPSKPVAISSATTSSSQPSSSAKPASSRTNPFSATDRRAKAERESRLRAMQARAKKGLLSDEEKLILATEEAEKAARKDDCVIG</sequence>
<dbReference type="PANTHER" id="PTHR14677:SF40">
    <property type="entry name" value="CDC48-ASSOCIATED UBIQUITIN-LIKE_ZINC FINGER PROTEIN 1"/>
    <property type="match status" value="1"/>
</dbReference>
<evidence type="ECO:0000313" key="9">
    <source>
        <dbReference type="Proteomes" id="UP001497453"/>
    </source>
</evidence>
<dbReference type="Pfam" id="PF25403">
    <property type="entry name" value="zf-C2H2_ZFAND2"/>
    <property type="match status" value="1"/>
</dbReference>
<keyword evidence="9" id="KW-1185">Reference proteome</keyword>
<dbReference type="Pfam" id="PF01428">
    <property type="entry name" value="zf-AN1"/>
    <property type="match status" value="2"/>
</dbReference>
<dbReference type="Gene3D" id="4.10.1110.10">
    <property type="entry name" value="AN1-like Zinc finger"/>
    <property type="match status" value="2"/>
</dbReference>
<feature type="compositionally biased region" description="Low complexity" evidence="6">
    <location>
        <begin position="151"/>
        <end position="166"/>
    </location>
</feature>
<evidence type="ECO:0000256" key="5">
    <source>
        <dbReference type="PROSITE-ProRule" id="PRU00449"/>
    </source>
</evidence>
<evidence type="ECO:0000256" key="2">
    <source>
        <dbReference type="ARBA" id="ARBA00022737"/>
    </source>
</evidence>
<feature type="compositionally biased region" description="Low complexity" evidence="6">
    <location>
        <begin position="177"/>
        <end position="186"/>
    </location>
</feature>
<reference evidence="9" key="1">
    <citation type="submission" date="2024-04" db="EMBL/GenBank/DDBJ databases">
        <authorList>
            <person name="Shaw F."/>
            <person name="Minotto A."/>
        </authorList>
    </citation>
    <scope>NUCLEOTIDE SEQUENCE [LARGE SCALE GENOMIC DNA]</scope>
</reference>
<protein>
    <recommendedName>
        <fullName evidence="7">AN1-type domain-containing protein</fullName>
    </recommendedName>
</protein>
<dbReference type="InterPro" id="IPR000058">
    <property type="entry name" value="Znf_AN1"/>
</dbReference>
<dbReference type="InterPro" id="IPR035896">
    <property type="entry name" value="AN1-like_Znf"/>
</dbReference>
<keyword evidence="4" id="KW-0862">Zinc</keyword>
<keyword evidence="1" id="KW-0479">Metal-binding</keyword>
<dbReference type="SMART" id="SM00154">
    <property type="entry name" value="ZnF_AN1"/>
    <property type="match status" value="2"/>
</dbReference>
<keyword evidence="2" id="KW-0677">Repeat</keyword>
<organism evidence="8 9">
    <name type="scientific">Somion occarium</name>
    <dbReference type="NCBI Taxonomy" id="3059160"/>
    <lineage>
        <taxon>Eukaryota</taxon>
        <taxon>Fungi</taxon>
        <taxon>Dikarya</taxon>
        <taxon>Basidiomycota</taxon>
        <taxon>Agaricomycotina</taxon>
        <taxon>Agaricomycetes</taxon>
        <taxon>Polyporales</taxon>
        <taxon>Cerrenaceae</taxon>
        <taxon>Somion</taxon>
    </lineage>
</organism>
<name>A0ABP1E0Q3_9APHY</name>
<keyword evidence="3 5" id="KW-0863">Zinc-finger</keyword>
<evidence type="ECO:0000256" key="3">
    <source>
        <dbReference type="ARBA" id="ARBA00022771"/>
    </source>
</evidence>
<evidence type="ECO:0000256" key="1">
    <source>
        <dbReference type="ARBA" id="ARBA00022723"/>
    </source>
</evidence>
<evidence type="ECO:0000313" key="8">
    <source>
        <dbReference type="EMBL" id="CAL1712782.1"/>
    </source>
</evidence>
<evidence type="ECO:0000259" key="7">
    <source>
        <dbReference type="PROSITE" id="PS51039"/>
    </source>
</evidence>
<feature type="domain" description="AN1-type" evidence="7">
    <location>
        <begin position="109"/>
        <end position="157"/>
    </location>
</feature>
<feature type="domain" description="AN1-type" evidence="7">
    <location>
        <begin position="17"/>
        <end position="65"/>
    </location>
</feature>
<dbReference type="EMBL" id="OZ037950">
    <property type="protein sequence ID" value="CAL1712782.1"/>
    <property type="molecule type" value="Genomic_DNA"/>
</dbReference>
<feature type="compositionally biased region" description="Low complexity" evidence="6">
    <location>
        <begin position="194"/>
        <end position="212"/>
    </location>
</feature>
<evidence type="ECO:0000256" key="4">
    <source>
        <dbReference type="ARBA" id="ARBA00022833"/>
    </source>
</evidence>
<gene>
    <name evidence="8" type="ORF">GFSPODELE1_LOCUS8992</name>
</gene>
<dbReference type="Proteomes" id="UP001497453">
    <property type="component" value="Chromosome 7"/>
</dbReference>
<feature type="compositionally biased region" description="Polar residues" evidence="6">
    <location>
        <begin position="167"/>
        <end position="176"/>
    </location>
</feature>
<proteinExistence type="predicted"/>
<feature type="compositionally biased region" description="Basic and acidic residues" evidence="6">
    <location>
        <begin position="249"/>
        <end position="261"/>
    </location>
</feature>
<dbReference type="PROSITE" id="PS51039">
    <property type="entry name" value="ZF_AN1"/>
    <property type="match status" value="2"/>
</dbReference>
<feature type="compositionally biased region" description="Low complexity" evidence="6">
    <location>
        <begin position="223"/>
        <end position="241"/>
    </location>
</feature>
<dbReference type="InterPro" id="IPR057357">
    <property type="entry name" value="Znf-C2H2_ZFAND2A/B"/>
</dbReference>